<evidence type="ECO:0000256" key="1">
    <source>
        <dbReference type="SAM" id="MobiDB-lite"/>
    </source>
</evidence>
<proteinExistence type="predicted"/>
<reference evidence="2 3" key="1">
    <citation type="submission" date="2015-05" db="EMBL/GenBank/DDBJ databases">
        <authorList>
            <person name="Wang D.B."/>
            <person name="Wang M."/>
        </authorList>
    </citation>
    <scope>NUCLEOTIDE SEQUENCE [LARGE SCALE GENOMIC DNA]</scope>
    <source>
        <strain evidence="2">VL1</strain>
    </source>
</reference>
<feature type="compositionally biased region" description="Basic residues" evidence="1">
    <location>
        <begin position="1"/>
        <end position="12"/>
    </location>
</feature>
<dbReference type="EMBL" id="CVQH01024423">
    <property type="protein sequence ID" value="CRK36928.1"/>
    <property type="molecule type" value="Genomic_DNA"/>
</dbReference>
<dbReference type="Proteomes" id="UP000044602">
    <property type="component" value="Unassembled WGS sequence"/>
</dbReference>
<evidence type="ECO:0000313" key="3">
    <source>
        <dbReference type="Proteomes" id="UP000044602"/>
    </source>
</evidence>
<feature type="non-terminal residue" evidence="2">
    <location>
        <position position="1"/>
    </location>
</feature>
<name>A0A0G4MRP7_VERLO</name>
<accession>A0A0G4MRP7</accession>
<gene>
    <name evidence="2" type="ORF">BN1708_020151</name>
</gene>
<evidence type="ECO:0000313" key="2">
    <source>
        <dbReference type="EMBL" id="CRK36928.1"/>
    </source>
</evidence>
<organism evidence="2 3">
    <name type="scientific">Verticillium longisporum</name>
    <name type="common">Verticillium dahliae var. longisporum</name>
    <dbReference type="NCBI Taxonomy" id="100787"/>
    <lineage>
        <taxon>Eukaryota</taxon>
        <taxon>Fungi</taxon>
        <taxon>Dikarya</taxon>
        <taxon>Ascomycota</taxon>
        <taxon>Pezizomycotina</taxon>
        <taxon>Sordariomycetes</taxon>
        <taxon>Hypocreomycetidae</taxon>
        <taxon>Glomerellales</taxon>
        <taxon>Plectosphaerellaceae</taxon>
        <taxon>Verticillium</taxon>
    </lineage>
</organism>
<sequence>PRHPRRACRPAHHLPPVPRPGPGGRAA</sequence>
<protein>
    <submittedName>
        <fullName evidence="2">Uncharacterized protein</fullName>
    </submittedName>
</protein>
<keyword evidence="3" id="KW-1185">Reference proteome</keyword>
<feature type="region of interest" description="Disordered" evidence="1">
    <location>
        <begin position="1"/>
        <end position="27"/>
    </location>
</feature>
<dbReference type="AlphaFoldDB" id="A0A0G4MRP7"/>